<dbReference type="PROSITE" id="PS50089">
    <property type="entry name" value="ZF_RING_2"/>
    <property type="match status" value="1"/>
</dbReference>
<evidence type="ECO:0000256" key="16">
    <source>
        <dbReference type="SAM" id="Coils"/>
    </source>
</evidence>
<dbReference type="KEGG" id="cdeu:CNBG_2749"/>
<evidence type="ECO:0000313" key="19">
    <source>
        <dbReference type="EMBL" id="KGB76911.1"/>
    </source>
</evidence>
<dbReference type="SUPFAM" id="SSF57850">
    <property type="entry name" value="RING/U-box"/>
    <property type="match status" value="1"/>
</dbReference>
<keyword evidence="10 15" id="KW-0156">Chromatin regulator</keyword>
<dbReference type="Gene3D" id="3.30.40.10">
    <property type="entry name" value="Zinc/RING finger domain, C3HC4 (zinc finger)"/>
    <property type="match status" value="1"/>
</dbReference>
<feature type="domain" description="RING-type" evidence="18">
    <location>
        <begin position="767"/>
        <end position="805"/>
    </location>
</feature>
<dbReference type="GO" id="GO:0008270">
    <property type="term" value="F:zinc ion binding"/>
    <property type="evidence" value="ECO:0007669"/>
    <property type="project" value="UniProtKB-KW"/>
</dbReference>
<dbReference type="InterPro" id="IPR058643">
    <property type="entry name" value="BRE1-like_CC"/>
</dbReference>
<dbReference type="GO" id="GO:0006325">
    <property type="term" value="P:chromatin organization"/>
    <property type="evidence" value="ECO:0007669"/>
    <property type="project" value="UniProtKB-KW"/>
</dbReference>
<reference evidence="19 20" key="2">
    <citation type="journal article" date="2018" name="Proc. Natl. Acad. Sci.">
        <title>RNAi is a critical determinant of centromere evolution in closely related fungi.</title>
        <authorList>
            <person name="Yadav V."/>
            <person name="Sun S."/>
            <person name="Billmyre R.B."/>
            <person name="Thimmappa B.C."/>
            <person name="Shea T."/>
            <person name="Lintner R."/>
            <person name="Bakkeren G."/>
            <person name="Cuomo C.A."/>
            <person name="Heitman J."/>
            <person name="Sanyal K."/>
        </authorList>
    </citation>
    <scope>NUCLEOTIDE SEQUENCE [LARGE SCALE GENOMIC DNA]</scope>
    <source>
        <strain evidence="19 20">R265</strain>
    </source>
</reference>
<organism evidence="19 20">
    <name type="scientific">Cryptococcus deuterogattii (strain R265)</name>
    <name type="common">Cryptococcus gattii VGII (strain R265)</name>
    <dbReference type="NCBI Taxonomy" id="294750"/>
    <lineage>
        <taxon>Eukaryota</taxon>
        <taxon>Fungi</taxon>
        <taxon>Dikarya</taxon>
        <taxon>Basidiomycota</taxon>
        <taxon>Agaricomycotina</taxon>
        <taxon>Tremellomycetes</taxon>
        <taxon>Tremellales</taxon>
        <taxon>Cryptococcaceae</taxon>
        <taxon>Cryptococcus</taxon>
        <taxon>Cryptococcus gattii species complex</taxon>
    </lineage>
</organism>
<dbReference type="STRING" id="294750.A0A095D6Z4"/>
<feature type="coiled-coil region" evidence="16">
    <location>
        <begin position="60"/>
        <end position="87"/>
    </location>
</feature>
<dbReference type="InterPro" id="IPR001841">
    <property type="entry name" value="Znf_RING"/>
</dbReference>
<dbReference type="VEuPathDB" id="FungiDB:CNBG_2749"/>
<evidence type="ECO:0000259" key="18">
    <source>
        <dbReference type="PROSITE" id="PS50089"/>
    </source>
</evidence>
<keyword evidence="8 15" id="KW-0833">Ubl conjugation pathway</keyword>
<dbReference type="GO" id="GO:0061630">
    <property type="term" value="F:ubiquitin protein ligase activity"/>
    <property type="evidence" value="ECO:0007669"/>
    <property type="project" value="UniProtKB-EC"/>
</dbReference>
<evidence type="ECO:0000313" key="20">
    <source>
        <dbReference type="Proteomes" id="UP000029445"/>
    </source>
</evidence>
<dbReference type="RefSeq" id="XP_062882762.1">
    <property type="nucleotide sequence ID" value="XM_063026807.1"/>
</dbReference>
<proteinExistence type="inferred from homology"/>
<feature type="region of interest" description="Disordered" evidence="17">
    <location>
        <begin position="1"/>
        <end position="40"/>
    </location>
</feature>
<dbReference type="PROSITE" id="PS00518">
    <property type="entry name" value="ZF_RING_1"/>
    <property type="match status" value="1"/>
</dbReference>
<accession>A0A095D6Z4</accession>
<evidence type="ECO:0000256" key="5">
    <source>
        <dbReference type="ARBA" id="ARBA00022679"/>
    </source>
</evidence>
<evidence type="ECO:0000256" key="3">
    <source>
        <dbReference type="ARBA" id="ARBA00004906"/>
    </source>
</evidence>
<comment type="subcellular location">
    <subcellularLocation>
        <location evidence="2 15">Nucleus</location>
    </subcellularLocation>
</comment>
<evidence type="ECO:0000256" key="6">
    <source>
        <dbReference type="ARBA" id="ARBA00022723"/>
    </source>
</evidence>
<comment type="catalytic activity">
    <reaction evidence="1 15">
        <text>S-ubiquitinyl-[E2 ubiquitin-conjugating enzyme]-L-cysteine + [acceptor protein]-L-lysine = [E2 ubiquitin-conjugating enzyme]-L-cysteine + N(6)-ubiquitinyl-[acceptor protein]-L-lysine.</text>
        <dbReference type="EC" id="2.3.2.27"/>
    </reaction>
</comment>
<dbReference type="InterPro" id="IPR018957">
    <property type="entry name" value="Znf_C3HC4_RING-type"/>
</dbReference>
<dbReference type="AlphaFoldDB" id="A0A095D6Z4"/>
<dbReference type="Pfam" id="PF08647">
    <property type="entry name" value="BRE1"/>
    <property type="match status" value="1"/>
</dbReference>
<evidence type="ECO:0000256" key="17">
    <source>
        <dbReference type="SAM" id="MobiDB-lite"/>
    </source>
</evidence>
<feature type="coiled-coil region" evidence="16">
    <location>
        <begin position="533"/>
        <end position="735"/>
    </location>
</feature>
<dbReference type="CDD" id="cd16499">
    <property type="entry name" value="RING-HC_Bre1-like"/>
    <property type="match status" value="1"/>
</dbReference>
<evidence type="ECO:0000256" key="14">
    <source>
        <dbReference type="PROSITE-ProRule" id="PRU00175"/>
    </source>
</evidence>
<dbReference type="GO" id="GO:0033503">
    <property type="term" value="C:HULC complex"/>
    <property type="evidence" value="ECO:0007669"/>
    <property type="project" value="TreeGrafter"/>
</dbReference>
<keyword evidence="12 15" id="KW-0539">Nucleus</keyword>
<keyword evidence="6 15" id="KW-0479">Metal-binding</keyword>
<keyword evidence="20" id="KW-1185">Reference proteome</keyword>
<dbReference type="UniPathway" id="UPA00143"/>
<dbReference type="HOGENOM" id="CLU_019713_0_0_1"/>
<feature type="compositionally biased region" description="Basic and acidic residues" evidence="17">
    <location>
        <begin position="199"/>
        <end position="236"/>
    </location>
</feature>
<dbReference type="PANTHER" id="PTHR23163:SF0">
    <property type="entry name" value="E3 UBIQUITIN-PROTEIN LIGASE BRE1"/>
    <property type="match status" value="1"/>
</dbReference>
<dbReference type="Pfam" id="PF00097">
    <property type="entry name" value="zf-C3HC4"/>
    <property type="match status" value="1"/>
</dbReference>
<comment type="pathway">
    <text evidence="3 15">Protein modification; protein ubiquitination.</text>
</comment>
<evidence type="ECO:0000256" key="13">
    <source>
        <dbReference type="ARBA" id="ARBA00059679"/>
    </source>
</evidence>
<dbReference type="InterPro" id="IPR013956">
    <property type="entry name" value="E3_ubiquit_lig_Bre1"/>
</dbReference>
<dbReference type="EC" id="2.3.2.27" evidence="15"/>
<dbReference type="InterPro" id="IPR013083">
    <property type="entry name" value="Znf_RING/FYVE/PHD"/>
</dbReference>
<dbReference type="GO" id="GO:0005634">
    <property type="term" value="C:nucleus"/>
    <property type="evidence" value="ECO:0007669"/>
    <property type="project" value="UniProtKB-SubCell"/>
</dbReference>
<dbReference type="PANTHER" id="PTHR23163">
    <property type="entry name" value="RING FINGER PROTEIN-RELATED"/>
    <property type="match status" value="1"/>
</dbReference>
<evidence type="ECO:0000256" key="10">
    <source>
        <dbReference type="ARBA" id="ARBA00022853"/>
    </source>
</evidence>
<dbReference type="Gene3D" id="1.10.287.1490">
    <property type="match status" value="1"/>
</dbReference>
<keyword evidence="9 15" id="KW-0862">Zinc</keyword>
<reference evidence="19 20" key="1">
    <citation type="journal article" date="2011" name="MBio">
        <title>Genome variation in Cryptococcus gattii, an emerging pathogen of immunocompetent hosts.</title>
        <authorList>
            <person name="D'Souza C.A."/>
            <person name="Kronstad J.W."/>
            <person name="Taylor G."/>
            <person name="Warren R."/>
            <person name="Yuen M."/>
            <person name="Hu G."/>
            <person name="Jung W.H."/>
            <person name="Sham A."/>
            <person name="Kidd S.E."/>
            <person name="Tangen K."/>
            <person name="Lee N."/>
            <person name="Zeilmaker T."/>
            <person name="Sawkins J."/>
            <person name="McVicker G."/>
            <person name="Shah S."/>
            <person name="Gnerre S."/>
            <person name="Griggs A."/>
            <person name="Zeng Q."/>
            <person name="Bartlett K."/>
            <person name="Li W."/>
            <person name="Wang X."/>
            <person name="Heitman J."/>
            <person name="Stajich J.E."/>
            <person name="Fraser J.A."/>
            <person name="Meyer W."/>
            <person name="Carter D."/>
            <person name="Schein J."/>
            <person name="Krzywinski M."/>
            <person name="Kwon-Chung K.J."/>
            <person name="Varma A."/>
            <person name="Wang J."/>
            <person name="Brunham R."/>
            <person name="Fyfe M."/>
            <person name="Ouellette B.F."/>
            <person name="Siddiqui A."/>
            <person name="Marra M."/>
            <person name="Jones S."/>
            <person name="Holt R."/>
            <person name="Birren B.W."/>
            <person name="Galagan J.E."/>
            <person name="Cuomo C.A."/>
        </authorList>
    </citation>
    <scope>NUCLEOTIDE SEQUENCE [LARGE SCALE GENOMIC DNA]</scope>
    <source>
        <strain evidence="19 20">R265</strain>
    </source>
</reference>
<evidence type="ECO:0000256" key="1">
    <source>
        <dbReference type="ARBA" id="ARBA00000900"/>
    </source>
</evidence>
<dbReference type="Proteomes" id="UP000029445">
    <property type="component" value="Chromosome 8"/>
</dbReference>
<dbReference type="InterPro" id="IPR017907">
    <property type="entry name" value="Znf_RING_CS"/>
</dbReference>
<comment type="function">
    <text evidence="13">E3 ubiquitin-protein ligase that mediates monoubiquitination of histone H2B to form H2BK123ub1. H2BK123ub1 gives a specific tag for epigenetic transcriptional activation and is also a prerequisite for H3K4me and H3K79me formation.</text>
</comment>
<dbReference type="EMBL" id="CP025766">
    <property type="protein sequence ID" value="KGB76911.1"/>
    <property type="molecule type" value="Genomic_DNA"/>
</dbReference>
<dbReference type="GeneID" id="88179081"/>
<evidence type="ECO:0000256" key="11">
    <source>
        <dbReference type="ARBA" id="ARBA00023054"/>
    </source>
</evidence>
<name>A0A095D6Z4_CRYD2</name>
<evidence type="ECO:0000256" key="9">
    <source>
        <dbReference type="ARBA" id="ARBA00022833"/>
    </source>
</evidence>
<protein>
    <recommendedName>
        <fullName evidence="15">E3 ubiquitin protein ligase</fullName>
        <ecNumber evidence="15">2.3.2.27</ecNumber>
    </recommendedName>
</protein>
<dbReference type="OMA" id="YRQMQEY"/>
<keyword evidence="11 15" id="KW-0175">Coiled coil</keyword>
<feature type="compositionally biased region" description="Polar residues" evidence="17">
    <location>
        <begin position="241"/>
        <end position="252"/>
    </location>
</feature>
<evidence type="ECO:0000256" key="4">
    <source>
        <dbReference type="ARBA" id="ARBA00005555"/>
    </source>
</evidence>
<keyword evidence="7 14" id="KW-0863">Zinc-finger</keyword>
<evidence type="ECO:0000256" key="15">
    <source>
        <dbReference type="RuleBase" id="RU365038"/>
    </source>
</evidence>
<evidence type="ECO:0000256" key="2">
    <source>
        <dbReference type="ARBA" id="ARBA00004123"/>
    </source>
</evidence>
<feature type="compositionally biased region" description="Basic and acidic residues" evidence="17">
    <location>
        <begin position="1"/>
        <end position="12"/>
    </location>
</feature>
<sequence length="820" mass="92695">MNADLKRVRENTLDDSPSPSAKRRLNSNASSPIQPSDDEGMAEWMKIVEVKRKEAIYRQMLEYRRTSERETKRANDLEAQRRVLEASFHAVEFCWTQIVTAVRDLAGAENLQLKEEEVLEPLLDPSTPVPELEKALRSRLPITTQLVTRFVDLVAHNATRPASEADLQARCLKLEAEASALRSNSKLLESEISALKGSRDNVQRDLQRTQKALDRERMEHSKAQEEWKEERTRGDRATPNLRANGSGHSTPNGKIDTDKKFYSGAGPSVVGVLQDTSELEQLAASRLKQLEQLHIERTQLQQEVDRLKILANHPSETALRESPFFQVYLHQLATSINHAEALQTRFTATECKLDQLRDSNGEFREAVLAEARAQTEALRAQMAKKDSDIARLRGQRDELNGEIMERRAKEIEKCKYTEQIENLANSRQERISFLTSEVRRLKGKLAAGHGSDGYLSFLRESGIDGDYVKDLEAKVVSSQDQINALTSQLERVSSDAAAGRSETEVRAELESAKRLLAGYERILGPNPEAAEDVKYLSQQLEKKEKERASLEMKLEEAEAATNALYSEVEGLSKLWEALDQTVKSKVLELRDGEQKITRLATEKAKADNKYFAAMRAKEAVDMEAKAAQRSVEKQLRLLERAQEVEMSLRSQITANEKGLTALKNNALDLQNQLATVVAEKSQLELRLQQSQNALAEAQQIMHQRVAEASAEKEARTKLQDEADGQMKTIKKLKERQDAVAAASQTGMSDHEWAITQERDKLLKLLKCSCCEQNFKQQVIVKCMHTFCKQCLEQRIASRQRKCPACGLAFAKEDIQTLYWQ</sequence>
<evidence type="ECO:0000256" key="7">
    <source>
        <dbReference type="ARBA" id="ARBA00022771"/>
    </source>
</evidence>
<dbReference type="Pfam" id="PF26095">
    <property type="entry name" value="CC_Bre1"/>
    <property type="match status" value="1"/>
</dbReference>
<evidence type="ECO:0000256" key="8">
    <source>
        <dbReference type="ARBA" id="ARBA00022786"/>
    </source>
</evidence>
<feature type="coiled-coil region" evidence="16">
    <location>
        <begin position="339"/>
        <end position="409"/>
    </location>
</feature>
<feature type="region of interest" description="Disordered" evidence="17">
    <location>
        <begin position="199"/>
        <end position="255"/>
    </location>
</feature>
<evidence type="ECO:0000256" key="12">
    <source>
        <dbReference type="ARBA" id="ARBA00023242"/>
    </source>
</evidence>
<keyword evidence="5 15" id="KW-0808">Transferase</keyword>
<dbReference type="GO" id="GO:0016567">
    <property type="term" value="P:protein ubiquitination"/>
    <property type="evidence" value="ECO:0007669"/>
    <property type="project" value="UniProtKB-UniRule"/>
</dbReference>
<dbReference type="OrthoDB" id="10266039at2759"/>
<gene>
    <name evidence="19" type="ORF">CNBG_2749</name>
</gene>
<comment type="similarity">
    <text evidence="4 15">Belongs to the BRE1 family.</text>
</comment>